<evidence type="ECO:0000313" key="3">
    <source>
        <dbReference type="Proteomes" id="UP000670092"/>
    </source>
</evidence>
<keyword evidence="2" id="KW-0418">Kinase</keyword>
<proteinExistence type="predicted"/>
<reference evidence="2 3" key="1">
    <citation type="submission" date="2021-01" db="EMBL/GenBank/DDBJ databases">
        <title>Chromosome-level genome assembly of a human fungal pathogen reveals clustering of transcriptionally co-regulated genes.</title>
        <authorList>
            <person name="Voorhies M."/>
            <person name="Cohen S."/>
            <person name="Shea T.P."/>
            <person name="Petrus S."/>
            <person name="Munoz J.F."/>
            <person name="Poplawski S."/>
            <person name="Goldman W.E."/>
            <person name="Michael T."/>
            <person name="Cuomo C.A."/>
            <person name="Sil A."/>
            <person name="Beyhan S."/>
        </authorList>
    </citation>
    <scope>NUCLEOTIDE SEQUENCE [LARGE SCALE GENOMIC DNA]</scope>
    <source>
        <strain evidence="2 3">G184AR</strain>
    </source>
</reference>
<feature type="compositionally biased region" description="Polar residues" evidence="1">
    <location>
        <begin position="35"/>
        <end position="61"/>
    </location>
</feature>
<dbReference type="GO" id="GO:0016301">
    <property type="term" value="F:kinase activity"/>
    <property type="evidence" value="ECO:0007669"/>
    <property type="project" value="UniProtKB-KW"/>
</dbReference>
<comment type="caution">
    <text evidence="2">The sequence shown here is derived from an EMBL/GenBank/DDBJ whole genome shotgun (WGS) entry which is preliminary data.</text>
</comment>
<name>A0A8H8CZG4_AJECA</name>
<feature type="region of interest" description="Disordered" evidence="1">
    <location>
        <begin position="1"/>
        <end position="117"/>
    </location>
</feature>
<accession>A0A8H8CZG4</accession>
<dbReference type="VEuPathDB" id="FungiDB:I7I52_06722"/>
<protein>
    <submittedName>
        <fullName evidence="2">Snf1 kinase complex beta-subunit Gal83</fullName>
    </submittedName>
</protein>
<dbReference type="Proteomes" id="UP000670092">
    <property type="component" value="Unassembled WGS sequence"/>
</dbReference>
<evidence type="ECO:0000313" key="2">
    <source>
        <dbReference type="EMBL" id="KAG5296161.1"/>
    </source>
</evidence>
<dbReference type="EMBL" id="JAEVHI010000003">
    <property type="protein sequence ID" value="KAG5296161.1"/>
    <property type="molecule type" value="Genomic_DNA"/>
</dbReference>
<keyword evidence="2" id="KW-0808">Transferase</keyword>
<gene>
    <name evidence="2" type="primary">GAL83</name>
    <name evidence="2" type="ORF">I7I52_06722</name>
</gene>
<sequence>MPSQAQQALAANRPQPIRLPLAKVPLAIRSRTDSRPLSNTGCSPVTSLTPQDMTPTSTSNYGIEIPNDTSEKTAISASISLPAARENPPKHPLKQSPSPPRRTGVRGLPAIQASLSM</sequence>
<evidence type="ECO:0000256" key="1">
    <source>
        <dbReference type="SAM" id="MobiDB-lite"/>
    </source>
</evidence>
<organism evidence="2 3">
    <name type="scientific">Ajellomyces capsulatus</name>
    <name type="common">Darling's disease fungus</name>
    <name type="synonym">Histoplasma capsulatum</name>
    <dbReference type="NCBI Taxonomy" id="5037"/>
    <lineage>
        <taxon>Eukaryota</taxon>
        <taxon>Fungi</taxon>
        <taxon>Dikarya</taxon>
        <taxon>Ascomycota</taxon>
        <taxon>Pezizomycotina</taxon>
        <taxon>Eurotiomycetes</taxon>
        <taxon>Eurotiomycetidae</taxon>
        <taxon>Onygenales</taxon>
        <taxon>Ajellomycetaceae</taxon>
        <taxon>Histoplasma</taxon>
    </lineage>
</organism>
<dbReference type="AlphaFoldDB" id="A0A8H8CZG4"/>